<reference evidence="2 3" key="1">
    <citation type="journal article" date="2015" name="Int J Genomics">
        <title>Comparative Genomics Revealed Genetic Diversity and Species/Strain-Level Differences in Carbohydrate Metabolism of Three Probiotic Bifidobacterial Species.</title>
        <authorList>
            <person name="Odamaki T."/>
            <person name="Horigome A."/>
            <person name="Sugahara H."/>
            <person name="Hashikura N."/>
            <person name="Minami J."/>
            <person name="Xiao J.Z."/>
            <person name="Abe F."/>
        </authorList>
    </citation>
    <scope>NUCLEOTIDE SEQUENCE [LARGE SCALE GENOMIC DNA]</scope>
    <source>
        <strain evidence="2 3">MCC 1128</strain>
    </source>
</reference>
<accession>A0A0L7B5W1</accession>
<keyword evidence="1" id="KW-1133">Transmembrane helix</keyword>
<dbReference type="EMBL" id="AVQD01000003">
    <property type="protein sequence ID" value="KOA42890.1"/>
    <property type="molecule type" value="Genomic_DNA"/>
</dbReference>
<comment type="caution">
    <text evidence="2">The sequence shown here is derived from an EMBL/GenBank/DDBJ whole genome shotgun (WGS) entry which is preliminary data.</text>
</comment>
<evidence type="ECO:0000313" key="2">
    <source>
        <dbReference type="EMBL" id="KOA42890.1"/>
    </source>
</evidence>
<dbReference type="AlphaFoldDB" id="A0A0L7B5W1"/>
<gene>
    <name evidence="2" type="ORF">BBM1128_00775</name>
</gene>
<dbReference type="PATRIC" id="fig|1365965.3.peg.153"/>
<keyword evidence="1" id="KW-0472">Membrane</keyword>
<evidence type="ECO:0000256" key="1">
    <source>
        <dbReference type="SAM" id="Phobius"/>
    </source>
</evidence>
<dbReference type="Proteomes" id="UP000037193">
    <property type="component" value="Unassembled WGS sequence"/>
</dbReference>
<organism evidence="2 3">
    <name type="scientific">Bifidobacterium breve MCC 1128</name>
    <dbReference type="NCBI Taxonomy" id="1365965"/>
    <lineage>
        <taxon>Bacteria</taxon>
        <taxon>Bacillati</taxon>
        <taxon>Actinomycetota</taxon>
        <taxon>Actinomycetes</taxon>
        <taxon>Bifidobacteriales</taxon>
        <taxon>Bifidobacteriaceae</taxon>
        <taxon>Bifidobacterium</taxon>
    </lineage>
</organism>
<dbReference type="RefSeq" id="WP_019727986.1">
    <property type="nucleotide sequence ID" value="NZ_AVQD01000003.1"/>
</dbReference>
<evidence type="ECO:0000313" key="3">
    <source>
        <dbReference type="Proteomes" id="UP000037193"/>
    </source>
</evidence>
<name>A0A0L7B5W1_BIFBR</name>
<feature type="transmembrane region" description="Helical" evidence="1">
    <location>
        <begin position="6"/>
        <end position="24"/>
    </location>
</feature>
<protein>
    <submittedName>
        <fullName evidence="2">Uncharacterized protein</fullName>
    </submittedName>
</protein>
<sequence length="74" mass="8510">MDSASLIFAIIVLLIGLGISYFVIKCAVRNGINESLLFANKERWEKVRNDFPDLKLPAYENRHNDNPTYEPVQK</sequence>
<keyword evidence="1" id="KW-0812">Transmembrane</keyword>
<proteinExistence type="predicted"/>